<comment type="catalytic activity">
    <reaction evidence="9">
        <text>a long-chain fatty aldehyde + 2 NADPH + O2 + H(+) = a long-chain alkane + formate + 2 NADP(+) + H2O</text>
        <dbReference type="Rhea" id="RHEA:21440"/>
        <dbReference type="ChEBI" id="CHEBI:15377"/>
        <dbReference type="ChEBI" id="CHEBI:15378"/>
        <dbReference type="ChEBI" id="CHEBI:15379"/>
        <dbReference type="ChEBI" id="CHEBI:15740"/>
        <dbReference type="ChEBI" id="CHEBI:17176"/>
        <dbReference type="ChEBI" id="CHEBI:57783"/>
        <dbReference type="ChEBI" id="CHEBI:58349"/>
        <dbReference type="ChEBI" id="CHEBI:83563"/>
        <dbReference type="EC" id="4.1.99.5"/>
    </reaction>
</comment>
<evidence type="ECO:0000256" key="10">
    <source>
        <dbReference type="SAM" id="Phobius"/>
    </source>
</evidence>
<dbReference type="GO" id="GO:0008610">
    <property type="term" value="P:lipid biosynthetic process"/>
    <property type="evidence" value="ECO:0007669"/>
    <property type="project" value="InterPro"/>
</dbReference>
<dbReference type="EC" id="4.1.99.5" evidence="3"/>
<keyword evidence="8" id="KW-0456">Lyase</keyword>
<evidence type="ECO:0000259" key="11">
    <source>
        <dbReference type="Pfam" id="PF04116"/>
    </source>
</evidence>
<dbReference type="InterPro" id="IPR050307">
    <property type="entry name" value="Sterol_Desaturase_Related"/>
</dbReference>
<comment type="similarity">
    <text evidence="2">Belongs to the sterol desaturase family.</text>
</comment>
<evidence type="ECO:0000256" key="4">
    <source>
        <dbReference type="ARBA" id="ARBA00022692"/>
    </source>
</evidence>
<accession>G4WMV0</accession>
<feature type="domain" description="Fatty acid hydroxylase" evidence="11">
    <location>
        <begin position="93"/>
        <end position="229"/>
    </location>
</feature>
<keyword evidence="7 10" id="KW-0472">Membrane</keyword>
<evidence type="ECO:0000256" key="6">
    <source>
        <dbReference type="ARBA" id="ARBA00022989"/>
    </source>
</evidence>
<evidence type="ECO:0000256" key="8">
    <source>
        <dbReference type="ARBA" id="ARBA00023239"/>
    </source>
</evidence>
<evidence type="ECO:0000256" key="7">
    <source>
        <dbReference type="ARBA" id="ARBA00023136"/>
    </source>
</evidence>
<keyword evidence="6 10" id="KW-1133">Transmembrane helix</keyword>
<proteinExistence type="evidence at transcript level"/>
<dbReference type="GO" id="GO:0016491">
    <property type="term" value="F:oxidoreductase activity"/>
    <property type="evidence" value="ECO:0007669"/>
    <property type="project" value="InterPro"/>
</dbReference>
<evidence type="ECO:0000256" key="3">
    <source>
        <dbReference type="ARBA" id="ARBA00013146"/>
    </source>
</evidence>
<sequence>MDHLLPTFMPVIVYWITSAIYSKLIDSNDENRLFSKEEEQAQNAVPSNQVVRGVLKTHALQIALGLIYFTILGRGKSGAQGEGSCLGTAKDAAVATLVLDAWEYFTHRLMHESQFMFRNFHQMHHHLQVPYSYGAQYTDLVDAFVSQFLGIIVCVELSGISAKTSAVFFSLLAVKSVDDHCSRWFPRRNPFHRFFRNNVAFQSVHHQVPGFKYNYSTYFLPTWDMLLGTYMPYAVEDREEGGYRLRTLKTTDAVASLFVSCVYLAMLVFSARYYLVR</sequence>
<comment type="subcellular location">
    <subcellularLocation>
        <location evidence="1">Endoplasmic reticulum membrane</location>
        <topology evidence="1">Multi-pass membrane protein</topology>
    </subcellularLocation>
</comment>
<evidence type="ECO:0000256" key="9">
    <source>
        <dbReference type="ARBA" id="ARBA00047909"/>
    </source>
</evidence>
<dbReference type="AlphaFoldDB" id="G4WMV0"/>
<dbReference type="GO" id="GO:0071771">
    <property type="term" value="F:aldehyde oxygenase (deformylating) activity"/>
    <property type="evidence" value="ECO:0007669"/>
    <property type="project" value="UniProtKB-EC"/>
</dbReference>
<feature type="transmembrane region" description="Helical" evidence="10">
    <location>
        <begin position="253"/>
        <end position="275"/>
    </location>
</feature>
<evidence type="ECO:0000256" key="2">
    <source>
        <dbReference type="ARBA" id="ARBA00009324"/>
    </source>
</evidence>
<dbReference type="Pfam" id="PF04116">
    <property type="entry name" value="FA_hydroxylase"/>
    <property type="match status" value="1"/>
</dbReference>
<reference evidence="12" key="1">
    <citation type="submission" date="2010-12" db="EMBL/GenBank/DDBJ databases">
        <authorList>
            <person name="Younan M."/>
            <person name="Levin H."/>
            <person name="Mead J."/>
        </authorList>
    </citation>
    <scope>NUCLEOTIDE SEQUENCE</scope>
</reference>
<name>G4WMV0_WOLAR</name>
<dbReference type="GO" id="GO:0005789">
    <property type="term" value="C:endoplasmic reticulum membrane"/>
    <property type="evidence" value="ECO:0007669"/>
    <property type="project" value="UniProtKB-SubCell"/>
</dbReference>
<dbReference type="EMBL" id="HQ693674">
    <property type="protein sequence ID" value="AEQ39053.1"/>
    <property type="molecule type" value="mRNA"/>
</dbReference>
<dbReference type="PANTHER" id="PTHR11863">
    <property type="entry name" value="STEROL DESATURASE"/>
    <property type="match status" value="1"/>
</dbReference>
<evidence type="ECO:0000256" key="5">
    <source>
        <dbReference type="ARBA" id="ARBA00022824"/>
    </source>
</evidence>
<evidence type="ECO:0000313" key="12">
    <source>
        <dbReference type="EMBL" id="AEQ39053.1"/>
    </source>
</evidence>
<keyword evidence="4 10" id="KW-0812">Transmembrane</keyword>
<organism evidence="12">
    <name type="scientific">Wolffia arrhiza</name>
    <name type="common">Rootless water-meal</name>
    <name type="synonym">Lemna arrhiza</name>
    <dbReference type="NCBI Taxonomy" id="161111"/>
    <lineage>
        <taxon>Eukaryota</taxon>
        <taxon>Viridiplantae</taxon>
        <taxon>Streptophyta</taxon>
        <taxon>Embryophyta</taxon>
        <taxon>Tracheophyta</taxon>
        <taxon>Spermatophyta</taxon>
        <taxon>Magnoliopsida</taxon>
        <taxon>Liliopsida</taxon>
        <taxon>Araceae</taxon>
        <taxon>Lemnoideae</taxon>
        <taxon>Wolffia</taxon>
    </lineage>
</organism>
<dbReference type="InterPro" id="IPR006694">
    <property type="entry name" value="Fatty_acid_hydroxylase"/>
</dbReference>
<protein>
    <recommendedName>
        <fullName evidence="3">aldehyde oxygenase (deformylating)</fullName>
        <ecNumber evidence="3">4.1.99.5</ecNumber>
    </recommendedName>
</protein>
<evidence type="ECO:0000256" key="1">
    <source>
        <dbReference type="ARBA" id="ARBA00004477"/>
    </source>
</evidence>
<dbReference type="GO" id="GO:0005506">
    <property type="term" value="F:iron ion binding"/>
    <property type="evidence" value="ECO:0007669"/>
    <property type="project" value="InterPro"/>
</dbReference>
<keyword evidence="5" id="KW-0256">Endoplasmic reticulum</keyword>